<evidence type="ECO:0000313" key="1">
    <source>
        <dbReference type="EMBL" id="EKD04850.1"/>
    </source>
</evidence>
<comment type="caution">
    <text evidence="1">The sequence shown here is derived from an EMBL/GenBank/DDBJ whole genome shotgun (WGS) entry which is preliminary data.</text>
</comment>
<keyword evidence="2" id="KW-1185">Reference proteome</keyword>
<evidence type="ECO:0008006" key="3">
    <source>
        <dbReference type="Google" id="ProtNLM"/>
    </source>
</evidence>
<reference evidence="1 2" key="1">
    <citation type="journal article" date="2012" name="Eukaryot. Cell">
        <title>Genome sequence of the Trichosporon asahii environmental strain CBS 8904.</title>
        <authorList>
            <person name="Yang R.Y."/>
            <person name="Li H.T."/>
            <person name="Zhu H."/>
            <person name="Zhou G.P."/>
            <person name="Wang M."/>
            <person name="Wang L."/>
        </authorList>
    </citation>
    <scope>NUCLEOTIDE SEQUENCE [LARGE SCALE GENOMIC DNA]</scope>
    <source>
        <strain evidence="1 2">CBS 8904</strain>
    </source>
</reference>
<dbReference type="HOGENOM" id="CLU_1112001_0_0_1"/>
<organism evidence="1 2">
    <name type="scientific">Trichosporon asahii var. asahii (strain CBS 8904)</name>
    <name type="common">Yeast</name>
    <dbReference type="NCBI Taxonomy" id="1220162"/>
    <lineage>
        <taxon>Eukaryota</taxon>
        <taxon>Fungi</taxon>
        <taxon>Dikarya</taxon>
        <taxon>Basidiomycota</taxon>
        <taxon>Agaricomycotina</taxon>
        <taxon>Tremellomycetes</taxon>
        <taxon>Trichosporonales</taxon>
        <taxon>Trichosporonaceae</taxon>
        <taxon>Trichosporon</taxon>
    </lineage>
</organism>
<sequence length="250" mass="28351">MSRRLTRSSISHSGTTRFLDVDEPDDDEEWVTGDVSLISADNVRFRVAGLTLAWSSPVFADLLSLPGNQAEKVIPLTDNAIESADVIRIYLDLVSLNFGRLGIFYKSYTRWAALLTNLTFFLDKYQSERGLKLLRSFGSEAVTLQRFSRMGDIIFASRVNDLALCFRILSSGNRKSKAAQNRRPLGTMEGSWQFSLALQSYEAASSIPFPFQWAIARAAEVEDRETTPRIFAHRFVEIMMTIYEQGRIRE</sequence>
<accession>K1VL02</accession>
<dbReference type="InParanoid" id="K1VL02"/>
<dbReference type="AlphaFoldDB" id="K1VL02"/>
<dbReference type="Proteomes" id="UP000006757">
    <property type="component" value="Unassembled WGS sequence"/>
</dbReference>
<evidence type="ECO:0000313" key="2">
    <source>
        <dbReference type="Proteomes" id="UP000006757"/>
    </source>
</evidence>
<dbReference type="OrthoDB" id="2574774at2759"/>
<dbReference type="EMBL" id="AMBO01000187">
    <property type="protein sequence ID" value="EKD04850.1"/>
    <property type="molecule type" value="Genomic_DNA"/>
</dbReference>
<name>K1VL02_TRIAC</name>
<protein>
    <recommendedName>
        <fullName evidence="3">BTB domain-containing protein</fullName>
    </recommendedName>
</protein>
<proteinExistence type="predicted"/>
<gene>
    <name evidence="1" type="ORF">A1Q2_00796</name>
</gene>